<comment type="caution">
    <text evidence="4">The sequence shown here is derived from an EMBL/GenBank/DDBJ whole genome shotgun (WGS) entry which is preliminary data.</text>
</comment>
<name>A0A919BDB7_STRFL</name>
<dbReference type="EMBL" id="BNBE01000001">
    <property type="protein sequence ID" value="GHF81063.1"/>
    <property type="molecule type" value="Genomic_DNA"/>
</dbReference>
<evidence type="ECO:0000259" key="3">
    <source>
        <dbReference type="PROSITE" id="PS50937"/>
    </source>
</evidence>
<evidence type="ECO:0000313" key="5">
    <source>
        <dbReference type="Proteomes" id="UP000632849"/>
    </source>
</evidence>
<feature type="compositionally biased region" description="Gly residues" evidence="2">
    <location>
        <begin position="137"/>
        <end position="152"/>
    </location>
</feature>
<dbReference type="SMART" id="SM00422">
    <property type="entry name" value="HTH_MERR"/>
    <property type="match status" value="2"/>
</dbReference>
<dbReference type="InterPro" id="IPR009061">
    <property type="entry name" value="DNA-bd_dom_put_sf"/>
</dbReference>
<reference evidence="4" key="1">
    <citation type="journal article" date="2014" name="Int. J. Syst. Evol. Microbiol.">
        <title>Complete genome sequence of Corynebacterium casei LMG S-19264T (=DSM 44701T), isolated from a smear-ripened cheese.</title>
        <authorList>
            <consortium name="US DOE Joint Genome Institute (JGI-PGF)"/>
            <person name="Walter F."/>
            <person name="Albersmeier A."/>
            <person name="Kalinowski J."/>
            <person name="Ruckert C."/>
        </authorList>
    </citation>
    <scope>NUCLEOTIDE SEQUENCE</scope>
    <source>
        <strain evidence="4">JCM 4122</strain>
    </source>
</reference>
<keyword evidence="5" id="KW-1185">Reference proteome</keyword>
<keyword evidence="1" id="KW-0238">DNA-binding</keyword>
<reference evidence="4" key="2">
    <citation type="submission" date="2020-09" db="EMBL/GenBank/DDBJ databases">
        <authorList>
            <person name="Sun Q."/>
            <person name="Ohkuma M."/>
        </authorList>
    </citation>
    <scope>NUCLEOTIDE SEQUENCE</scope>
    <source>
        <strain evidence="4">JCM 4122</strain>
    </source>
</reference>
<evidence type="ECO:0000256" key="2">
    <source>
        <dbReference type="SAM" id="MobiDB-lite"/>
    </source>
</evidence>
<accession>A0A919BDB7</accession>
<dbReference type="Proteomes" id="UP000632849">
    <property type="component" value="Unassembled WGS sequence"/>
</dbReference>
<dbReference type="GO" id="GO:0003700">
    <property type="term" value="F:DNA-binding transcription factor activity"/>
    <property type="evidence" value="ECO:0007669"/>
    <property type="project" value="InterPro"/>
</dbReference>
<dbReference type="GO" id="GO:0003677">
    <property type="term" value="F:DNA binding"/>
    <property type="evidence" value="ECO:0007669"/>
    <property type="project" value="UniProtKB-KW"/>
</dbReference>
<dbReference type="AlphaFoldDB" id="A0A919BDB7"/>
<dbReference type="InterPro" id="IPR047057">
    <property type="entry name" value="MerR_fam"/>
</dbReference>
<gene>
    <name evidence="4" type="ORF">GCM10017667_05910</name>
</gene>
<feature type="region of interest" description="Disordered" evidence="2">
    <location>
        <begin position="268"/>
        <end position="289"/>
    </location>
</feature>
<feature type="domain" description="HTH merR-type" evidence="3">
    <location>
        <begin position="159"/>
        <end position="228"/>
    </location>
</feature>
<dbReference type="Pfam" id="PF00376">
    <property type="entry name" value="MerR"/>
    <property type="match status" value="1"/>
</dbReference>
<dbReference type="PANTHER" id="PTHR30204">
    <property type="entry name" value="REDOX-CYCLING DRUG-SENSING TRANSCRIPTIONAL ACTIVATOR SOXR"/>
    <property type="match status" value="1"/>
</dbReference>
<feature type="region of interest" description="Disordered" evidence="2">
    <location>
        <begin position="118"/>
        <end position="152"/>
    </location>
</feature>
<sequence length="289" mass="30524">MGSEVSDTAYLRPADLAREHGISPQAVRTYERDGLLPAAARTEGGHRRYTERHAAALRAYRALVAAYGHTGGAEVMRAVVAGRVDEALAAVDRGHAELLRDRGALDAVGEVLERVRKKGPWSGRGGGDAREGRGGRGEWTGGGGRDGWSGRGSGGDARVFSVGEVARRIGVSAATLRAWEEAGVLVPGRRGGTGHRAYGSDDVRDAELAHFLRRGRYSLELVATVLRQLREAGGAPALAAAHADWRRRVTARGLAMLTASARLSEYLAEVPPADPPERPPAGGHATEPA</sequence>
<protein>
    <submittedName>
        <fullName evidence="4">MerR family transcriptional regulator</fullName>
    </submittedName>
</protein>
<dbReference type="PROSITE" id="PS50937">
    <property type="entry name" value="HTH_MERR_2"/>
    <property type="match status" value="2"/>
</dbReference>
<dbReference type="SUPFAM" id="SSF46955">
    <property type="entry name" value="Putative DNA-binding domain"/>
    <property type="match status" value="2"/>
</dbReference>
<evidence type="ECO:0000256" key="1">
    <source>
        <dbReference type="ARBA" id="ARBA00023125"/>
    </source>
</evidence>
<organism evidence="4 5">
    <name type="scientific">Streptomyces filamentosus</name>
    <name type="common">Streptomyces roseosporus</name>
    <dbReference type="NCBI Taxonomy" id="67294"/>
    <lineage>
        <taxon>Bacteria</taxon>
        <taxon>Bacillati</taxon>
        <taxon>Actinomycetota</taxon>
        <taxon>Actinomycetes</taxon>
        <taxon>Kitasatosporales</taxon>
        <taxon>Streptomycetaceae</taxon>
        <taxon>Streptomyces</taxon>
    </lineage>
</organism>
<dbReference type="Gene3D" id="1.10.1660.10">
    <property type="match status" value="2"/>
</dbReference>
<feature type="domain" description="HTH merR-type" evidence="3">
    <location>
        <begin position="10"/>
        <end position="58"/>
    </location>
</feature>
<dbReference type="PANTHER" id="PTHR30204:SF93">
    <property type="entry name" value="HTH MERR-TYPE DOMAIN-CONTAINING PROTEIN"/>
    <property type="match status" value="1"/>
</dbReference>
<feature type="compositionally biased region" description="Basic and acidic residues" evidence="2">
    <location>
        <begin position="127"/>
        <end position="136"/>
    </location>
</feature>
<dbReference type="PROSITE" id="PS00552">
    <property type="entry name" value="HTH_MERR_1"/>
    <property type="match status" value="1"/>
</dbReference>
<proteinExistence type="predicted"/>
<dbReference type="InterPro" id="IPR000551">
    <property type="entry name" value="MerR-type_HTH_dom"/>
</dbReference>
<dbReference type="Pfam" id="PF13411">
    <property type="entry name" value="MerR_1"/>
    <property type="match status" value="1"/>
</dbReference>
<evidence type="ECO:0000313" key="4">
    <source>
        <dbReference type="EMBL" id="GHF81063.1"/>
    </source>
</evidence>